<accession>A0AAX3LZW1</accession>
<name>A0AAX3LZW1_9BACL</name>
<dbReference type="PANTHER" id="PTHR33908:SF3">
    <property type="entry name" value="UNDECAPRENYL PHOSPHATE-ALPHA-4-AMINO-4-DEOXY-L-ARABINOSE ARABINOSYL TRANSFERASE"/>
    <property type="match status" value="1"/>
</dbReference>
<feature type="region of interest" description="Disordered" evidence="8">
    <location>
        <begin position="652"/>
        <end position="691"/>
    </location>
</feature>
<dbReference type="EMBL" id="CP117416">
    <property type="protein sequence ID" value="WCT55170.1"/>
    <property type="molecule type" value="Genomic_DNA"/>
</dbReference>
<dbReference type="InterPro" id="IPR050297">
    <property type="entry name" value="LipidA_mod_glycosyltrf_83"/>
</dbReference>
<dbReference type="GO" id="GO:0016763">
    <property type="term" value="F:pentosyltransferase activity"/>
    <property type="evidence" value="ECO:0007669"/>
    <property type="project" value="TreeGrafter"/>
</dbReference>
<evidence type="ECO:0000256" key="4">
    <source>
        <dbReference type="ARBA" id="ARBA00022679"/>
    </source>
</evidence>
<evidence type="ECO:0000256" key="6">
    <source>
        <dbReference type="ARBA" id="ARBA00022989"/>
    </source>
</evidence>
<feature type="region of interest" description="Disordered" evidence="8">
    <location>
        <begin position="263"/>
        <end position="368"/>
    </location>
</feature>
<feature type="transmembrane region" description="Helical" evidence="9">
    <location>
        <begin position="139"/>
        <end position="155"/>
    </location>
</feature>
<dbReference type="Pfam" id="PF13231">
    <property type="entry name" value="PMT_2"/>
    <property type="match status" value="1"/>
</dbReference>
<dbReference type="GO" id="GO:0010041">
    <property type="term" value="P:response to iron(III) ion"/>
    <property type="evidence" value="ECO:0007669"/>
    <property type="project" value="TreeGrafter"/>
</dbReference>
<protein>
    <submittedName>
        <fullName evidence="12">Glycosyltransferase family 39 protein</fullName>
    </submittedName>
</protein>
<gene>
    <name evidence="12" type="ORF">PQ456_18710</name>
</gene>
<reference evidence="12 13" key="1">
    <citation type="submission" date="2023-02" db="EMBL/GenBank/DDBJ databases">
        <title>Genome sequence of Paenibacillus kyungheensis KACC 18744.</title>
        <authorList>
            <person name="Kim S."/>
            <person name="Heo J."/>
            <person name="Kwon S.-W."/>
        </authorList>
    </citation>
    <scope>NUCLEOTIDE SEQUENCE [LARGE SCALE GENOMIC DNA]</scope>
    <source>
        <strain evidence="12 13">KACC 18744</strain>
    </source>
</reference>
<evidence type="ECO:0000313" key="12">
    <source>
        <dbReference type="EMBL" id="WCT55170.1"/>
    </source>
</evidence>
<evidence type="ECO:0000313" key="13">
    <source>
        <dbReference type="Proteomes" id="UP001220509"/>
    </source>
</evidence>
<sequence length="691" mass="72880">MKESRIRRIDPILAILALIAAGLSLYNINQSGDLNSYYTAAITSMVQSWHNFFFNAYDPGGFITIDKPPVAFWLQAISAKLFGIHSWSLALPSALGLAGSVILLYLIIKPHFGITAARIAGLIMALTPIAVAVSRTNNADSTLVFFLMLATYLLFKSVRSGKLLTLCIAFGLVGVGFNTKMLQAFMVLPAFYLLYWLARKGQWKQKILHLLTASVLMGMISLSWAVIVDLTPADQRPFVGSSGTSNSVLELALGYNGISRLTGDSSGGGSGGMGTMPSGTPDGRSNNSATSSSISSSSTPTTANTSTDTSNAKISTISDQPTTTTVSADHSTASVQNTNGNAPPQAGFGGGNDGGRSGSGGMGGSGGGSNDAGDAGWLRLFSTANAGQIAWFLPLALLSALILWRREQRHIVLFWVAWLAPMIIFFSIAGHIHRYYFIMMAPAIAALTGAAFAYLWQNIHKRWLTIFMLIGIATGLYITISLDQMILGIVAALIGLVSIGIALRSRQSMNRISLTLALVALLVAPAYWSITPAIYGGNSTQPSAGPELATSSGRSNSSTIDSGLITYLQQHNTGEKYLVATTSSQTATPIILATGSPVIAWGGFKGSDTALTTTQLEALVTNGELKYVILGGGMGSGSSDLTSWVQAHGTEITQSEWSANSTTSTDTTSQRSQRGGGGRSSQLTLYELNQS</sequence>
<dbReference type="GO" id="GO:0005886">
    <property type="term" value="C:plasma membrane"/>
    <property type="evidence" value="ECO:0007669"/>
    <property type="project" value="UniProtKB-SubCell"/>
</dbReference>
<evidence type="ECO:0000256" key="7">
    <source>
        <dbReference type="ARBA" id="ARBA00023136"/>
    </source>
</evidence>
<evidence type="ECO:0000256" key="5">
    <source>
        <dbReference type="ARBA" id="ARBA00022692"/>
    </source>
</evidence>
<feature type="compositionally biased region" description="Gly residues" evidence="8">
    <location>
        <begin position="265"/>
        <end position="274"/>
    </location>
</feature>
<feature type="compositionally biased region" description="Low complexity" evidence="8">
    <location>
        <begin position="275"/>
        <end position="312"/>
    </location>
</feature>
<feature type="transmembrane region" description="Helical" evidence="9">
    <location>
        <begin position="486"/>
        <end position="503"/>
    </location>
</feature>
<dbReference type="KEGG" id="pka:PQ456_18710"/>
<evidence type="ECO:0000259" key="10">
    <source>
        <dbReference type="Pfam" id="PF13231"/>
    </source>
</evidence>
<keyword evidence="6 9" id="KW-1133">Transmembrane helix</keyword>
<dbReference type="PANTHER" id="PTHR33908">
    <property type="entry name" value="MANNOSYLTRANSFERASE YKCB-RELATED"/>
    <property type="match status" value="1"/>
</dbReference>
<dbReference type="Proteomes" id="UP001220509">
    <property type="component" value="Chromosome"/>
</dbReference>
<feature type="compositionally biased region" description="Low complexity" evidence="8">
    <location>
        <begin position="661"/>
        <end position="673"/>
    </location>
</feature>
<feature type="transmembrane region" description="Helical" evidence="9">
    <location>
        <begin position="182"/>
        <end position="198"/>
    </location>
</feature>
<comment type="subcellular location">
    <subcellularLocation>
        <location evidence="1">Cell membrane</location>
        <topology evidence="1">Multi-pass membrane protein</topology>
    </subcellularLocation>
</comment>
<feature type="transmembrane region" description="Helical" evidence="9">
    <location>
        <begin position="411"/>
        <end position="429"/>
    </location>
</feature>
<proteinExistence type="predicted"/>
<evidence type="ECO:0000256" key="2">
    <source>
        <dbReference type="ARBA" id="ARBA00022475"/>
    </source>
</evidence>
<feature type="transmembrane region" description="Helical" evidence="9">
    <location>
        <begin position="512"/>
        <end position="530"/>
    </location>
</feature>
<keyword evidence="2" id="KW-1003">Cell membrane</keyword>
<organism evidence="12 13">
    <name type="scientific">Paenibacillus kyungheensis</name>
    <dbReference type="NCBI Taxonomy" id="1452732"/>
    <lineage>
        <taxon>Bacteria</taxon>
        <taxon>Bacillati</taxon>
        <taxon>Bacillota</taxon>
        <taxon>Bacilli</taxon>
        <taxon>Bacillales</taxon>
        <taxon>Paenibacillaceae</taxon>
        <taxon>Paenibacillus</taxon>
    </lineage>
</organism>
<dbReference type="AlphaFoldDB" id="A0AAX3LZW1"/>
<feature type="transmembrane region" description="Helical" evidence="9">
    <location>
        <begin position="435"/>
        <end position="456"/>
    </location>
</feature>
<evidence type="ECO:0000259" key="11">
    <source>
        <dbReference type="Pfam" id="PF24878"/>
    </source>
</evidence>
<feature type="transmembrane region" description="Helical" evidence="9">
    <location>
        <begin position="207"/>
        <end position="227"/>
    </location>
</feature>
<dbReference type="InterPro" id="IPR038731">
    <property type="entry name" value="RgtA/B/C-like"/>
</dbReference>
<keyword evidence="13" id="KW-1185">Reference proteome</keyword>
<dbReference type="Pfam" id="PF24878">
    <property type="entry name" value="YkcB_C"/>
    <property type="match status" value="1"/>
</dbReference>
<keyword evidence="4" id="KW-0808">Transferase</keyword>
<feature type="transmembrane region" description="Helical" evidence="9">
    <location>
        <begin position="386"/>
        <end position="404"/>
    </location>
</feature>
<feature type="transmembrane region" description="Helical" evidence="9">
    <location>
        <begin position="463"/>
        <end position="480"/>
    </location>
</feature>
<keyword evidence="5 9" id="KW-0812">Transmembrane</keyword>
<feature type="compositionally biased region" description="Gly residues" evidence="8">
    <location>
        <begin position="347"/>
        <end position="368"/>
    </location>
</feature>
<dbReference type="RefSeq" id="WP_273613607.1">
    <property type="nucleotide sequence ID" value="NZ_CP117416.1"/>
</dbReference>
<dbReference type="GO" id="GO:0009103">
    <property type="term" value="P:lipopolysaccharide biosynthetic process"/>
    <property type="evidence" value="ECO:0007669"/>
    <property type="project" value="UniProtKB-ARBA"/>
</dbReference>
<feature type="domain" description="Putative mannosyltransferase YkcA/B-like C-terminal" evidence="11">
    <location>
        <begin position="564"/>
        <end position="648"/>
    </location>
</feature>
<evidence type="ECO:0000256" key="8">
    <source>
        <dbReference type="SAM" id="MobiDB-lite"/>
    </source>
</evidence>
<keyword evidence="3" id="KW-0328">Glycosyltransferase</keyword>
<feature type="transmembrane region" description="Helical" evidence="9">
    <location>
        <begin position="89"/>
        <end position="108"/>
    </location>
</feature>
<evidence type="ECO:0000256" key="3">
    <source>
        <dbReference type="ARBA" id="ARBA00022676"/>
    </source>
</evidence>
<feature type="domain" description="Glycosyltransferase RgtA/B/C/D-like" evidence="10">
    <location>
        <begin position="66"/>
        <end position="224"/>
    </location>
</feature>
<dbReference type="InterPro" id="IPR056785">
    <property type="entry name" value="YkcA/B-like_C"/>
</dbReference>
<feature type="compositionally biased region" description="Polar residues" evidence="8">
    <location>
        <begin position="313"/>
        <end position="342"/>
    </location>
</feature>
<evidence type="ECO:0000256" key="9">
    <source>
        <dbReference type="SAM" id="Phobius"/>
    </source>
</evidence>
<evidence type="ECO:0000256" key="1">
    <source>
        <dbReference type="ARBA" id="ARBA00004651"/>
    </source>
</evidence>
<feature type="transmembrane region" description="Helical" evidence="9">
    <location>
        <begin position="115"/>
        <end position="133"/>
    </location>
</feature>
<keyword evidence="7 9" id="KW-0472">Membrane</keyword>